<reference evidence="5 6" key="1">
    <citation type="submission" date="2024-10" db="EMBL/GenBank/DDBJ databases">
        <title>The Natural Products Discovery Center: Release of the First 8490 Sequenced Strains for Exploring Actinobacteria Biosynthetic Diversity.</title>
        <authorList>
            <person name="Kalkreuter E."/>
            <person name="Kautsar S.A."/>
            <person name="Yang D."/>
            <person name="Bader C.D."/>
            <person name="Teijaro C.N."/>
            <person name="Fluegel L."/>
            <person name="Davis C.M."/>
            <person name="Simpson J.R."/>
            <person name="Lauterbach L."/>
            <person name="Steele A.D."/>
            <person name="Gui C."/>
            <person name="Meng S."/>
            <person name="Li G."/>
            <person name="Viehrig K."/>
            <person name="Ye F."/>
            <person name="Su P."/>
            <person name="Kiefer A.F."/>
            <person name="Nichols A."/>
            <person name="Cepeda A.J."/>
            <person name="Yan W."/>
            <person name="Fan B."/>
            <person name="Jiang Y."/>
            <person name="Adhikari A."/>
            <person name="Zheng C.-J."/>
            <person name="Schuster L."/>
            <person name="Cowan T.M."/>
            <person name="Smanski M.J."/>
            <person name="Chevrette M.G."/>
            <person name="De Carvalho L.P.S."/>
            <person name="Shen B."/>
        </authorList>
    </citation>
    <scope>NUCLEOTIDE SEQUENCE [LARGE SCALE GENOMIC DNA]</scope>
    <source>
        <strain evidence="5 6">NPDC001390</strain>
    </source>
</reference>
<dbReference type="CDD" id="cd06170">
    <property type="entry name" value="LuxR_C_like"/>
    <property type="match status" value="1"/>
</dbReference>
<dbReference type="InterPro" id="IPR036388">
    <property type="entry name" value="WH-like_DNA-bd_sf"/>
</dbReference>
<accession>A0ABW6UJE7</accession>
<dbReference type="InterPro" id="IPR000792">
    <property type="entry name" value="Tscrpt_reg_LuxR_C"/>
</dbReference>
<keyword evidence="3" id="KW-0804">Transcription</keyword>
<comment type="caution">
    <text evidence="5">The sequence shown here is derived from an EMBL/GenBank/DDBJ whole genome shotgun (WGS) entry which is preliminary data.</text>
</comment>
<feature type="domain" description="HTH luxR-type" evidence="4">
    <location>
        <begin position="333"/>
        <end position="398"/>
    </location>
</feature>
<evidence type="ECO:0000256" key="3">
    <source>
        <dbReference type="ARBA" id="ARBA00023163"/>
    </source>
</evidence>
<keyword evidence="6" id="KW-1185">Reference proteome</keyword>
<dbReference type="Gene3D" id="1.10.10.10">
    <property type="entry name" value="Winged helix-like DNA-binding domain superfamily/Winged helix DNA-binding domain"/>
    <property type="match status" value="1"/>
</dbReference>
<evidence type="ECO:0000256" key="2">
    <source>
        <dbReference type="ARBA" id="ARBA00023125"/>
    </source>
</evidence>
<keyword evidence="1" id="KW-0805">Transcription regulation</keyword>
<name>A0ABW6UJE7_9ACTN</name>
<protein>
    <submittedName>
        <fullName evidence="5">Response regulator transcription factor</fullName>
    </submittedName>
</protein>
<dbReference type="Proteomes" id="UP001602058">
    <property type="component" value="Unassembled WGS sequence"/>
</dbReference>
<dbReference type="InterPro" id="IPR039420">
    <property type="entry name" value="WalR-like"/>
</dbReference>
<proteinExistence type="predicted"/>
<gene>
    <name evidence="5" type="ORF">ACFY1D_19325</name>
</gene>
<sequence length="406" mass="44639">MDWRLKSSHERWLEGNLSPAVRLARQAASHDRDGTSEAGVEAELWLALMLIRLRHHDEFDRTMAGVEPAVARIGKPDQEIKLKLVQALSQGIRGGFSNVTEQARYIVDAPGEAVEGCRSFAWVILALEALRRGDLRTAGDYARRMSAESVLGNSRFPRGLTAWTLVQIEEATHGPEAVAYMVERLISTGGWIYQDLLSTEPGSAAWLVRFMMPRDDTTAQAIATAARGVCERGGDPPVLDAAACHAEGLVRHSAADLLFAATHYGDPWAAASAREDLGVMLAGHGAPAQAIAALEHALTGYLAVQSSRDAARLKRRLHRLGRTYHHARWSEESDVGIRDLTKTEIAVAELVAQGLSNTQAAGQLFISRHTVAYHLRSIFRKLQLTSRVELARTWTELHREAKQQSV</sequence>
<dbReference type="SMART" id="SM00421">
    <property type="entry name" value="HTH_LUXR"/>
    <property type="match status" value="1"/>
</dbReference>
<keyword evidence="2" id="KW-0238">DNA-binding</keyword>
<organism evidence="5 6">
    <name type="scientific">Streptomyces bluensis</name>
    <dbReference type="NCBI Taxonomy" id="33897"/>
    <lineage>
        <taxon>Bacteria</taxon>
        <taxon>Bacillati</taxon>
        <taxon>Actinomycetota</taxon>
        <taxon>Actinomycetes</taxon>
        <taxon>Kitasatosporales</taxon>
        <taxon>Streptomycetaceae</taxon>
        <taxon>Streptomyces</taxon>
    </lineage>
</organism>
<dbReference type="PANTHER" id="PTHR43214">
    <property type="entry name" value="TWO-COMPONENT RESPONSE REGULATOR"/>
    <property type="match status" value="1"/>
</dbReference>
<dbReference type="PANTHER" id="PTHR43214:SF41">
    <property type="entry name" value="NITRATE_NITRITE RESPONSE REGULATOR PROTEIN NARP"/>
    <property type="match status" value="1"/>
</dbReference>
<dbReference type="EMBL" id="JBIAWJ010000009">
    <property type="protein sequence ID" value="MFF4523546.1"/>
    <property type="molecule type" value="Genomic_DNA"/>
</dbReference>
<evidence type="ECO:0000259" key="4">
    <source>
        <dbReference type="PROSITE" id="PS50043"/>
    </source>
</evidence>
<dbReference type="SUPFAM" id="SSF46894">
    <property type="entry name" value="C-terminal effector domain of the bipartite response regulators"/>
    <property type="match status" value="1"/>
</dbReference>
<evidence type="ECO:0000313" key="5">
    <source>
        <dbReference type="EMBL" id="MFF4523546.1"/>
    </source>
</evidence>
<dbReference type="InterPro" id="IPR016032">
    <property type="entry name" value="Sig_transdc_resp-reg_C-effctor"/>
</dbReference>
<dbReference type="PRINTS" id="PR00038">
    <property type="entry name" value="HTHLUXR"/>
</dbReference>
<dbReference type="PROSITE" id="PS50043">
    <property type="entry name" value="HTH_LUXR_2"/>
    <property type="match status" value="1"/>
</dbReference>
<dbReference type="RefSeq" id="WP_387887954.1">
    <property type="nucleotide sequence ID" value="NZ_JBIAWJ010000009.1"/>
</dbReference>
<evidence type="ECO:0000256" key="1">
    <source>
        <dbReference type="ARBA" id="ARBA00023015"/>
    </source>
</evidence>
<dbReference type="Pfam" id="PF00196">
    <property type="entry name" value="GerE"/>
    <property type="match status" value="1"/>
</dbReference>
<evidence type="ECO:0000313" key="6">
    <source>
        <dbReference type="Proteomes" id="UP001602058"/>
    </source>
</evidence>